<feature type="compositionally biased region" description="Polar residues" evidence="2">
    <location>
        <begin position="107"/>
        <end position="123"/>
    </location>
</feature>
<dbReference type="InterPro" id="IPR052986">
    <property type="entry name" value="VLIG_GTPase"/>
</dbReference>
<dbReference type="Pfam" id="PF25496">
    <property type="entry name" value="URGCP"/>
    <property type="match status" value="1"/>
</dbReference>
<dbReference type="PANTHER" id="PTHR14819">
    <property type="entry name" value="GTP-BINDING"/>
    <property type="match status" value="1"/>
</dbReference>
<evidence type="ECO:0000256" key="2">
    <source>
        <dbReference type="SAM" id="MobiDB-lite"/>
    </source>
</evidence>
<feature type="domain" description="VLIG-type G" evidence="3">
    <location>
        <begin position="914"/>
        <end position="1170"/>
    </location>
</feature>
<feature type="compositionally biased region" description="Polar residues" evidence="2">
    <location>
        <begin position="71"/>
        <end position="89"/>
    </location>
</feature>
<evidence type="ECO:0000313" key="4">
    <source>
        <dbReference type="EMBL" id="CAJ0967543.1"/>
    </source>
</evidence>
<organism evidence="4 5">
    <name type="scientific">Ranitomeya imitator</name>
    <name type="common">mimic poison frog</name>
    <dbReference type="NCBI Taxonomy" id="111125"/>
    <lineage>
        <taxon>Eukaryota</taxon>
        <taxon>Metazoa</taxon>
        <taxon>Chordata</taxon>
        <taxon>Craniata</taxon>
        <taxon>Vertebrata</taxon>
        <taxon>Euteleostomi</taxon>
        <taxon>Amphibia</taxon>
        <taxon>Batrachia</taxon>
        <taxon>Anura</taxon>
        <taxon>Neobatrachia</taxon>
        <taxon>Hyloidea</taxon>
        <taxon>Dendrobatidae</taxon>
        <taxon>Dendrobatinae</taxon>
        <taxon>Ranitomeya</taxon>
    </lineage>
</organism>
<dbReference type="Pfam" id="PF25683">
    <property type="entry name" value="URGCP_GTPase"/>
    <property type="match status" value="1"/>
</dbReference>
<protein>
    <recommendedName>
        <fullName evidence="3">VLIG-type G domain-containing protein</fullName>
    </recommendedName>
</protein>
<feature type="compositionally biased region" description="Basic and acidic residues" evidence="2">
    <location>
        <begin position="60"/>
        <end position="69"/>
    </location>
</feature>
<dbReference type="InterPro" id="IPR030383">
    <property type="entry name" value="G_VLIG_dom"/>
</dbReference>
<feature type="compositionally biased region" description="Basic and acidic residues" evidence="2">
    <location>
        <begin position="34"/>
        <end position="47"/>
    </location>
</feature>
<dbReference type="Pfam" id="PF25974">
    <property type="entry name" value="URGCP_9th"/>
    <property type="match status" value="1"/>
</dbReference>
<proteinExistence type="inferred from homology"/>
<dbReference type="Proteomes" id="UP001176940">
    <property type="component" value="Unassembled WGS sequence"/>
</dbReference>
<dbReference type="Gene3D" id="3.40.50.300">
    <property type="entry name" value="P-loop containing nucleotide triphosphate hydrolases"/>
    <property type="match status" value="1"/>
</dbReference>
<gene>
    <name evidence="4" type="ORF">RIMI_LOCUS22265551</name>
</gene>
<evidence type="ECO:0000259" key="3">
    <source>
        <dbReference type="PROSITE" id="PS51717"/>
    </source>
</evidence>
<dbReference type="EMBL" id="CAUEEQ010078358">
    <property type="protein sequence ID" value="CAJ0967543.1"/>
    <property type="molecule type" value="Genomic_DNA"/>
</dbReference>
<dbReference type="PROSITE" id="PS51717">
    <property type="entry name" value="G_VLIG"/>
    <property type="match status" value="1"/>
</dbReference>
<name>A0ABN9MPL9_9NEOB</name>
<dbReference type="PANTHER" id="PTHR14819:SF9">
    <property type="entry name" value="UP-REGULATOR OF CELL PROLIFERATION-LIKE"/>
    <property type="match status" value="1"/>
</dbReference>
<comment type="caution">
    <text evidence="4">The sequence shown here is derived from an EMBL/GenBank/DDBJ whole genome shotgun (WGS) entry which is preliminary data.</text>
</comment>
<feature type="region of interest" description="Disordered" evidence="2">
    <location>
        <begin position="1"/>
        <end position="157"/>
    </location>
</feature>
<dbReference type="InterPro" id="IPR058641">
    <property type="entry name" value="GVIN1_dom"/>
</dbReference>
<keyword evidence="5" id="KW-1185">Reference proteome</keyword>
<evidence type="ECO:0000256" key="1">
    <source>
        <dbReference type="ARBA" id="ARBA00006828"/>
    </source>
</evidence>
<sequence length="1877" mass="216449">MDSREKTNQNQSAGARPWQGKGIYRRVSAPRAKKGTEDLPRASKNQENDQDLQLQSKKTFHLDQKEESCKNGGNKSDQGKSYLSITRNRAASPEFDTSHPQHREDSPTSFADNPQNLSPTTDPENIEVYKSLKATTFKKKGSPGGEYKARDSGGEWWSEERTEPCYSHSKQVDTSSKTKPCNKDDFPLHNQEETLEHDRQCAGNNLKYVGKRTPSTLSEQESSFPDLFQDTELSSIPQGLESQYGNESAKIHRLHDEVHSLTSNQLKGNFDQTHHGGTRQGKQGFTIDCGLPVIKKELKMHLRMSDVNTRNQTFQSNENAIRETSSVYEVLNRLDRKKNLIKRPRKFTIHDVLVIRPVCIEKQAFDEDIIWHFLQKLMALNASARNTNVQESTEVGSRSIIDVADISVSASIHPLDIVCILLHSSDIFLQQEILSKMYLCQYAVPLLLPAGNGHNCTFMLWVMREIIIKWISCSKDLREDNLVNIKMPTISFVRLGESGFSKSTILNNLLSSSMSRFEMFFSCEMDGGDQPKTVSNGLVEISWYFPGKQQNLYSEPFAVTNLHGDIRNHYKQFRFIAEISSVVFLFIKDVTNADFNFLSSCKNTHFFVIVEESTKVKSTELLRNLEMLSKTINLKMCKISTNRNRELVKMVRSRVSDIVKTTDKKMCLVDMAPTAKYLDIEVDENNGPCQKAKEYAQSIIQHIESTLEYKSGTMKLQGALWKEISKIDKELCRQKYQGDTDDTDHKNRLVSRRLENHRAQYQQAVPQDIHSFIKAMKELDMTENRYFLKWMKTFLDSLARKNLSALRTKFKQKQKESSAFDKGILYLSQEISDSSLGVEHFLRELAQYYEAECSLVKVDEVKENQRKFTDLPGIAADLLLDGFPLELIDGDASNIPLQWITDVLTELDNKTGGQCRMRVITVLGVQSTGKSTLLNTMFGLQFPVASGRCTRGAFMNLLKVEKNFQKELGCEFILVIDTEGLKAPELSKLDDSYEHDNELATLVVGLSDVTIVNISMENTSDMNDTLTIVLHAFLRMNGVGKKPNCQFVHQNVSDVSTDDNTMIGRAQFLNELQEMIKVAAKMEKKDTNIQFSDILDYDPQKHSWYIPGLWHGVPPMASINVGYSETIYELKKFMFKFMTEKHHAALDLLPNGQIPCGKLYKYESFIFSFRNILAAEAYEQLCNKYSELEWEFRRQAYKLISKFENSIKNQSIESNTQGQLEQTLNESMDQVLEQGEKNMNTQLSTFFKTGSNNPHLIERYKEEFFNSVKCLRRELQNLISSKFTETISVEKGKHNLEMILKQYLQNIDSQLNSYKAKLSGLRDVRELEEEFESIWQGIIGNLQPHTIEKLNVGSRMLKQLRDEMRNRGSDVSGMLHNVGSLQQYQEKSFCVEDKHTDISILQKCVNLLKRNNAKDQLQNCASTITELCQDYVTEKVKTGEDYSDMYCRELLNIINGHLEKNSGKLSYNHLFQVELKLHILGRAAPQFQNMHDHYRVSNDPIYQIRALKPKYFNILKSKIIHTNETNVRAKNFCEQGLIPAIKAYIYNNLGRQIIDDILKDADGAIFKSRKSFHYYLLEEMFDIDSFERYNMYINNYKTYVKRWIYMYILQKYQNNDTLSKLIDKNLKSILKKIRCAIGDTQAQPFDNMSEFLKYFSMVLKQDLVIPRIEMEMTAFQNKANMSQFWRDIESFLFEIKNQIRASLKTSSVAFLLSNLRLQPQTALASKVIGCDQECPFCHVPCEAESVNHREHFATCHRPKGMAQYTWSETNALCTSICTNDVVSDDCFANLHTNGEWIPYKNYQMVYPEWIIETEEKNNSSNYWKFIFTSFNLEFAKLYDVEPAEIPEEWYRITKKHALRNLKDAYNIGEKREKIQVH</sequence>
<feature type="compositionally biased region" description="Basic and acidic residues" evidence="2">
    <location>
        <begin position="96"/>
        <end position="106"/>
    </location>
</feature>
<feature type="compositionally biased region" description="Basic and acidic residues" evidence="2">
    <location>
        <begin position="147"/>
        <end position="157"/>
    </location>
</feature>
<dbReference type="SUPFAM" id="SSF52540">
    <property type="entry name" value="P-loop containing nucleoside triphosphate hydrolases"/>
    <property type="match status" value="1"/>
</dbReference>
<reference evidence="4" key="1">
    <citation type="submission" date="2023-07" db="EMBL/GenBank/DDBJ databases">
        <authorList>
            <person name="Stuckert A."/>
        </authorList>
    </citation>
    <scope>NUCLEOTIDE SEQUENCE</scope>
</reference>
<accession>A0ABN9MPL9</accession>
<evidence type="ECO:0000313" key="5">
    <source>
        <dbReference type="Proteomes" id="UP001176940"/>
    </source>
</evidence>
<dbReference type="InterPro" id="IPR027417">
    <property type="entry name" value="P-loop_NTPase"/>
</dbReference>
<dbReference type="InterPro" id="IPR057365">
    <property type="entry name" value="URGCP"/>
</dbReference>
<comment type="similarity">
    <text evidence="1">Belongs to the TRAFAC class dynamin-like GTPase superfamily. Very large inducible GTPase (VLIG) family.</text>
</comment>